<dbReference type="OrthoDB" id="1470711at2759"/>
<keyword evidence="3 11" id="KW-0378">Hydrolase</keyword>
<dbReference type="InterPro" id="IPR000212">
    <property type="entry name" value="DNA_helicase_UvrD/REP"/>
</dbReference>
<evidence type="ECO:0000256" key="8">
    <source>
        <dbReference type="ARBA" id="ARBA00034617"/>
    </source>
</evidence>
<evidence type="ECO:0000256" key="10">
    <source>
        <dbReference type="ARBA" id="ARBA00048988"/>
    </source>
</evidence>
<name>A0A6A5YDG2_9PEZI</name>
<dbReference type="Pfam" id="PF13361">
    <property type="entry name" value="UvrD_C"/>
    <property type="match status" value="1"/>
</dbReference>
<feature type="domain" description="UvrD-like helicase ATP-binding" evidence="12">
    <location>
        <begin position="6"/>
        <end position="280"/>
    </location>
</feature>
<keyword evidence="5 11" id="KW-0067">ATP-binding</keyword>
<evidence type="ECO:0000256" key="7">
    <source>
        <dbReference type="ARBA" id="ARBA00023235"/>
    </source>
</evidence>
<accession>A0A6A5YDG2</accession>
<dbReference type="GO" id="GO:0005634">
    <property type="term" value="C:nucleus"/>
    <property type="evidence" value="ECO:0007669"/>
    <property type="project" value="TreeGrafter"/>
</dbReference>
<dbReference type="PANTHER" id="PTHR11070:SF2">
    <property type="entry name" value="ATP-DEPENDENT DNA HELICASE SRS2"/>
    <property type="match status" value="1"/>
</dbReference>
<dbReference type="PANTHER" id="PTHR11070">
    <property type="entry name" value="UVRD / RECB / PCRA DNA HELICASE FAMILY MEMBER"/>
    <property type="match status" value="1"/>
</dbReference>
<dbReference type="InterPro" id="IPR014017">
    <property type="entry name" value="DNA_helicase_UvrD-like_C"/>
</dbReference>
<evidence type="ECO:0000259" key="13">
    <source>
        <dbReference type="PROSITE" id="PS51217"/>
    </source>
</evidence>
<evidence type="ECO:0000313" key="14">
    <source>
        <dbReference type="EMBL" id="KAF2088990.1"/>
    </source>
</evidence>
<dbReference type="SUPFAM" id="SSF52540">
    <property type="entry name" value="P-loop containing nucleoside triphosphate hydrolases"/>
    <property type="match status" value="1"/>
</dbReference>
<keyword evidence="4 11" id="KW-0347">Helicase</keyword>
<evidence type="ECO:0000256" key="4">
    <source>
        <dbReference type="ARBA" id="ARBA00022806"/>
    </source>
</evidence>
<dbReference type="InterPro" id="IPR014016">
    <property type="entry name" value="UvrD-like_ATP-bd"/>
</dbReference>
<dbReference type="Proteomes" id="UP000799776">
    <property type="component" value="Unassembled WGS sequence"/>
</dbReference>
<dbReference type="PROSITE" id="PS51217">
    <property type="entry name" value="UVRD_HELICASE_CTER"/>
    <property type="match status" value="1"/>
</dbReference>
<evidence type="ECO:0000256" key="11">
    <source>
        <dbReference type="PROSITE-ProRule" id="PRU00560"/>
    </source>
</evidence>
<dbReference type="PROSITE" id="PS51198">
    <property type="entry name" value="UVRD_HELICASE_ATP_BIND"/>
    <property type="match status" value="1"/>
</dbReference>
<dbReference type="Gene3D" id="1.10.486.10">
    <property type="entry name" value="PCRA, domain 4"/>
    <property type="match status" value="1"/>
</dbReference>
<organism evidence="14 15">
    <name type="scientific">Saccharata proteae CBS 121410</name>
    <dbReference type="NCBI Taxonomy" id="1314787"/>
    <lineage>
        <taxon>Eukaryota</taxon>
        <taxon>Fungi</taxon>
        <taxon>Dikarya</taxon>
        <taxon>Ascomycota</taxon>
        <taxon>Pezizomycotina</taxon>
        <taxon>Dothideomycetes</taxon>
        <taxon>Dothideomycetes incertae sedis</taxon>
        <taxon>Botryosphaeriales</taxon>
        <taxon>Saccharataceae</taxon>
        <taxon>Saccharata</taxon>
    </lineage>
</organism>
<evidence type="ECO:0000259" key="12">
    <source>
        <dbReference type="PROSITE" id="PS51198"/>
    </source>
</evidence>
<evidence type="ECO:0000256" key="6">
    <source>
        <dbReference type="ARBA" id="ARBA00023125"/>
    </source>
</evidence>
<dbReference type="GO" id="GO:0003677">
    <property type="term" value="F:DNA binding"/>
    <property type="evidence" value="ECO:0007669"/>
    <property type="project" value="UniProtKB-KW"/>
</dbReference>
<comment type="similarity">
    <text evidence="1">Belongs to the helicase family. UvrD subfamily.</text>
</comment>
<keyword evidence="6" id="KW-0238">DNA-binding</keyword>
<dbReference type="InterPro" id="IPR027417">
    <property type="entry name" value="P-loop_NTPase"/>
</dbReference>
<dbReference type="GO" id="GO:0000725">
    <property type="term" value="P:recombinational repair"/>
    <property type="evidence" value="ECO:0007669"/>
    <property type="project" value="TreeGrafter"/>
</dbReference>
<evidence type="ECO:0000256" key="1">
    <source>
        <dbReference type="ARBA" id="ARBA00009922"/>
    </source>
</evidence>
<dbReference type="Gene3D" id="3.40.50.300">
    <property type="entry name" value="P-loop containing nucleotide triphosphate hydrolases"/>
    <property type="match status" value="2"/>
</dbReference>
<proteinExistence type="inferred from homology"/>
<evidence type="ECO:0000256" key="2">
    <source>
        <dbReference type="ARBA" id="ARBA00022741"/>
    </source>
</evidence>
<evidence type="ECO:0000256" key="9">
    <source>
        <dbReference type="ARBA" id="ARBA00034808"/>
    </source>
</evidence>
<dbReference type="Gene3D" id="1.10.10.160">
    <property type="match status" value="1"/>
</dbReference>
<comment type="catalytic activity">
    <reaction evidence="10">
        <text>ATP + H2O = ADP + phosphate + H(+)</text>
        <dbReference type="Rhea" id="RHEA:13065"/>
        <dbReference type="ChEBI" id="CHEBI:15377"/>
        <dbReference type="ChEBI" id="CHEBI:15378"/>
        <dbReference type="ChEBI" id="CHEBI:30616"/>
        <dbReference type="ChEBI" id="CHEBI:43474"/>
        <dbReference type="ChEBI" id="CHEBI:456216"/>
        <dbReference type="EC" id="5.6.2.4"/>
    </reaction>
</comment>
<dbReference type="InterPro" id="IPR013986">
    <property type="entry name" value="DExx_box_DNA_helicase_dom_sf"/>
</dbReference>
<dbReference type="CDD" id="cd18807">
    <property type="entry name" value="SF1_C_UvrD"/>
    <property type="match status" value="1"/>
</dbReference>
<keyword evidence="15" id="KW-1185">Reference proteome</keyword>
<dbReference type="GO" id="GO:0043138">
    <property type="term" value="F:3'-5' DNA helicase activity"/>
    <property type="evidence" value="ECO:0007669"/>
    <property type="project" value="UniProtKB-EC"/>
</dbReference>
<dbReference type="AlphaFoldDB" id="A0A6A5YDG2"/>
<dbReference type="Pfam" id="PF00580">
    <property type="entry name" value="UvrD-helicase"/>
    <property type="match status" value="1"/>
</dbReference>
<sequence>MDAILSGLNDAQRCAVTSDGLVVQVLAPPGSGKTKTLTSRVAYLIRDRGLKPWNIIVCTFTIKAAREMKERIRGFVGDGIESRLILGTFHSIANRFLHTYGHFIGIDKNFGIADSSDSLAIIKRIIKDRRYNVEPRVARSRISGLKARSIGPNEYAVTTKQVEQQEFSAIYTEYEERLKVSNLLDYDDLLLRCVELLRRQPQCVANIEAVLIDEFQDTSHVQYDLMCLMAQSRGNITIVGDPDQSIYGFRAADIKNLHKMREQFRETVSTILLEENYRSSAAILQSASEVIEQDEQRPAKRLLPTHCPGELPVLRRLPSANIEAEWLVTEIQRSKALTGGLLKNSDFAVLLRSAALSRPIEAALVKSGTPYRMVGGLKFFDRLEVKILLDYLRVVYKPEHNDALIRIINTPPRKLGDATVSALLEEAEGQRKTLWNLVLGIAQGNNRSKVKVSAQAEKGLKEFVNIILESHRKLASEDGCSVTDLLLLLIKKTSFEAYLRKSKPDDFDNRWANVEELLAQANDASLAQELEALPQVEGLQQNEHLYPEEDSLAHFLTNVALSTEIQQENGASDQVTISTIHAAKGLEWPVVFIPEAYEGSIPHSRAEDTDEERRLLYVGMTRAQALLYLSCPVKNSLKEEATLSSFLSNPKIANFFAAKGPSIGHNVTQNLARILRRECPSEEATRKGQESIDRLEDDLYPLNGEELTAENRNWDYPNYRNKRRK</sequence>
<feature type="domain" description="UvrD-like helicase C-terminal" evidence="13">
    <location>
        <begin position="281"/>
        <end position="585"/>
    </location>
</feature>
<evidence type="ECO:0000256" key="5">
    <source>
        <dbReference type="ARBA" id="ARBA00022840"/>
    </source>
</evidence>
<dbReference type="GO" id="GO:0005524">
    <property type="term" value="F:ATP binding"/>
    <property type="evidence" value="ECO:0007669"/>
    <property type="project" value="UniProtKB-UniRule"/>
</dbReference>
<comment type="catalytic activity">
    <reaction evidence="8">
        <text>Couples ATP hydrolysis with the unwinding of duplex DNA by translocating in the 3'-5' direction.</text>
        <dbReference type="EC" id="5.6.2.4"/>
    </reaction>
</comment>
<reference evidence="14" key="1">
    <citation type="journal article" date="2020" name="Stud. Mycol.">
        <title>101 Dothideomycetes genomes: a test case for predicting lifestyles and emergence of pathogens.</title>
        <authorList>
            <person name="Haridas S."/>
            <person name="Albert R."/>
            <person name="Binder M."/>
            <person name="Bloem J."/>
            <person name="Labutti K."/>
            <person name="Salamov A."/>
            <person name="Andreopoulos B."/>
            <person name="Baker S."/>
            <person name="Barry K."/>
            <person name="Bills G."/>
            <person name="Bluhm B."/>
            <person name="Cannon C."/>
            <person name="Castanera R."/>
            <person name="Culley D."/>
            <person name="Daum C."/>
            <person name="Ezra D."/>
            <person name="Gonzalez J."/>
            <person name="Henrissat B."/>
            <person name="Kuo A."/>
            <person name="Liang C."/>
            <person name="Lipzen A."/>
            <person name="Lutzoni F."/>
            <person name="Magnuson J."/>
            <person name="Mondo S."/>
            <person name="Nolan M."/>
            <person name="Ohm R."/>
            <person name="Pangilinan J."/>
            <person name="Park H.-J."/>
            <person name="Ramirez L."/>
            <person name="Alfaro M."/>
            <person name="Sun H."/>
            <person name="Tritt A."/>
            <person name="Yoshinaga Y."/>
            <person name="Zwiers L.-H."/>
            <person name="Turgeon B."/>
            <person name="Goodwin S."/>
            <person name="Spatafora J."/>
            <person name="Crous P."/>
            <person name="Grigoriev I."/>
        </authorList>
    </citation>
    <scope>NUCLEOTIDE SEQUENCE</scope>
    <source>
        <strain evidence="14">CBS 121410</strain>
    </source>
</reference>
<evidence type="ECO:0000256" key="3">
    <source>
        <dbReference type="ARBA" id="ARBA00022801"/>
    </source>
</evidence>
<dbReference type="GO" id="GO:0016787">
    <property type="term" value="F:hydrolase activity"/>
    <property type="evidence" value="ECO:0007669"/>
    <property type="project" value="UniProtKB-UniRule"/>
</dbReference>
<feature type="binding site" evidence="11">
    <location>
        <begin position="27"/>
        <end position="34"/>
    </location>
    <ligand>
        <name>ATP</name>
        <dbReference type="ChEBI" id="CHEBI:30616"/>
    </ligand>
</feature>
<feature type="non-terminal residue" evidence="14">
    <location>
        <position position="725"/>
    </location>
</feature>
<dbReference type="EC" id="5.6.2.4" evidence="9"/>
<keyword evidence="2 11" id="KW-0547">Nucleotide-binding</keyword>
<dbReference type="CDD" id="cd17932">
    <property type="entry name" value="DEXQc_UvrD"/>
    <property type="match status" value="1"/>
</dbReference>
<keyword evidence="7" id="KW-0413">Isomerase</keyword>
<gene>
    <name evidence="14" type="ORF">K490DRAFT_17736</name>
</gene>
<evidence type="ECO:0000313" key="15">
    <source>
        <dbReference type="Proteomes" id="UP000799776"/>
    </source>
</evidence>
<dbReference type="EMBL" id="ML978715">
    <property type="protein sequence ID" value="KAF2088990.1"/>
    <property type="molecule type" value="Genomic_DNA"/>
</dbReference>
<protein>
    <recommendedName>
        <fullName evidence="9">DNA 3'-5' helicase</fullName>
        <ecNumber evidence="9">5.6.2.4</ecNumber>
    </recommendedName>
</protein>